<organism evidence="1 2">
    <name type="scientific">Kineosporia babensis</name>
    <dbReference type="NCBI Taxonomy" id="499548"/>
    <lineage>
        <taxon>Bacteria</taxon>
        <taxon>Bacillati</taxon>
        <taxon>Actinomycetota</taxon>
        <taxon>Actinomycetes</taxon>
        <taxon>Kineosporiales</taxon>
        <taxon>Kineosporiaceae</taxon>
        <taxon>Kineosporia</taxon>
    </lineage>
</organism>
<evidence type="ECO:0000313" key="1">
    <source>
        <dbReference type="EMBL" id="MCD5310967.1"/>
    </source>
</evidence>
<comment type="caution">
    <text evidence="1">The sequence shown here is derived from an EMBL/GenBank/DDBJ whole genome shotgun (WGS) entry which is preliminary data.</text>
</comment>
<gene>
    <name evidence="1" type="ORF">LR394_08670</name>
</gene>
<dbReference type="Proteomes" id="UP001138997">
    <property type="component" value="Unassembled WGS sequence"/>
</dbReference>
<accession>A0A9X1N9E1</accession>
<dbReference type="RefSeq" id="WP_231440143.1">
    <property type="nucleotide sequence ID" value="NZ_JAJOMB010000003.1"/>
</dbReference>
<evidence type="ECO:0000313" key="2">
    <source>
        <dbReference type="Proteomes" id="UP001138997"/>
    </source>
</evidence>
<keyword evidence="2" id="KW-1185">Reference proteome</keyword>
<dbReference type="AlphaFoldDB" id="A0A9X1N9E1"/>
<protein>
    <submittedName>
        <fullName evidence="1">Uncharacterized protein</fullName>
    </submittedName>
</protein>
<proteinExistence type="predicted"/>
<name>A0A9X1N9E1_9ACTN</name>
<sequence>MVIDSYVESLLRETLAAMVARNLEWSAEALQALLDQGDQVYAEAVELCFAVNSQVLHDLHNGPPHPVSIASLAESVVAMEAWAALDQPTVQTFMMALAEARDPAIELPAEAARTGFVVGAWLLAISAPENTSWEAVLDSTLHTLAAVPEGHGGQPVLTQESWLL</sequence>
<dbReference type="EMBL" id="JAJOMB010000003">
    <property type="protein sequence ID" value="MCD5310967.1"/>
    <property type="molecule type" value="Genomic_DNA"/>
</dbReference>
<reference evidence="1" key="1">
    <citation type="submission" date="2021-11" db="EMBL/GenBank/DDBJ databases">
        <title>Streptomyces corallinus and Kineosporia corallina sp. nov., two new coral-derived marine actinobacteria.</title>
        <authorList>
            <person name="Buangrab K."/>
            <person name="Sutthacheep M."/>
            <person name="Yeemin T."/>
            <person name="Harunari E."/>
            <person name="Igarashi Y."/>
            <person name="Sripreechasak P."/>
            <person name="Kanchanasin P."/>
            <person name="Tanasupawat S."/>
            <person name="Phongsopitanun W."/>
        </authorList>
    </citation>
    <scope>NUCLEOTIDE SEQUENCE</scope>
    <source>
        <strain evidence="1">JCM 31032</strain>
    </source>
</reference>